<feature type="compositionally biased region" description="Basic and acidic residues" evidence="7">
    <location>
        <begin position="769"/>
        <end position="787"/>
    </location>
</feature>
<evidence type="ECO:0000256" key="7">
    <source>
        <dbReference type="SAM" id="MobiDB-lite"/>
    </source>
</evidence>
<feature type="coiled-coil region" evidence="6">
    <location>
        <begin position="1029"/>
        <end position="1081"/>
    </location>
</feature>
<feature type="compositionally biased region" description="Polar residues" evidence="7">
    <location>
        <begin position="788"/>
        <end position="820"/>
    </location>
</feature>
<dbReference type="PROSITE" id="PS00018">
    <property type="entry name" value="EF_HAND_1"/>
    <property type="match status" value="1"/>
</dbReference>
<name>A0A6J1RZ79_FRAOC</name>
<dbReference type="GO" id="GO:0005509">
    <property type="term" value="F:calcium ion binding"/>
    <property type="evidence" value="ECO:0007669"/>
    <property type="project" value="InterPro"/>
</dbReference>
<keyword evidence="9" id="KW-1185">Reference proteome</keyword>
<evidence type="ECO:0000313" key="10">
    <source>
        <dbReference type="RefSeq" id="XP_026274223.1"/>
    </source>
</evidence>
<feature type="compositionally biased region" description="Basic residues" evidence="7">
    <location>
        <begin position="1162"/>
        <end position="1175"/>
    </location>
</feature>
<keyword evidence="2" id="KW-0963">Cytoplasm</keyword>
<gene>
    <name evidence="10 11" type="primary">LOC113203651</name>
</gene>
<evidence type="ECO:0000259" key="8">
    <source>
        <dbReference type="PROSITE" id="PS50222"/>
    </source>
</evidence>
<feature type="region of interest" description="Disordered" evidence="7">
    <location>
        <begin position="1131"/>
        <end position="1175"/>
    </location>
</feature>
<dbReference type="SUPFAM" id="SSF47473">
    <property type="entry name" value="EF-hand"/>
    <property type="match status" value="1"/>
</dbReference>
<evidence type="ECO:0000256" key="2">
    <source>
        <dbReference type="ARBA" id="ARBA00022490"/>
    </source>
</evidence>
<evidence type="ECO:0000256" key="5">
    <source>
        <dbReference type="ARBA" id="ARBA00023212"/>
    </source>
</evidence>
<keyword evidence="6" id="KW-0175">Coiled coil</keyword>
<evidence type="ECO:0000313" key="11">
    <source>
        <dbReference type="RefSeq" id="XP_026274224.1"/>
    </source>
</evidence>
<sequence>MDMFEADPYKQQLCALFESFDTENTGSLDRKGLQQLCEQLPLDQNQSSDLISAVLCGSSTRISFCQFWDGLLAHLGGGWGSSCVQGSSSTAEKFKHNEIANERGESPEREVSPKLVLGLKKYGRRSRPESSELEFDSSVCDDNPEITERLLNESLKHPPHLSLSSNGNESSGSQPVGCFNKKRRPNEAQENHSSVSPTPSQHGPTLNGFQGSLSQAEEYLKQAWVQFGKNGFVRQAELEQVCECIGNEKLSSDAVQQLFEQLDADRDGKVSFDDFLLLFRSGVPCTSIMSSSSQGSWGFGLNTSTLSSGASLNLIEINGAGAASADGIIELWDNAGVSNPSLLLRDLNVDDSLKSLNISSVACAIEEEILRQGKTTSVPEASGLPITTAPSMFTNNLLLAALSLRQTEVRWIRSSLEQMSCERDKLKNDLAEANYRASLLAQEIDDHHSKLERVSQNQFKLLELKHSEAIRDLTARFTAERDQLTQHNNRLDQKVAALQLAESKLASDVAALKIENESLEQESRNLSEHVAECEEAKHQMGKELQEIENLQQRLAELQANQDQDRIEHLVDQITKLRSENSSLRDRNDELAVELEILTTRVSNMRVRRQAASSVDGSLKRRGNSPLGVEPTDDSGDEESPRLGKVRRCSQKGEVSLDNIHIEGLQIHPLGAAESGLEADVEYTDNLSVASITKIPRNTLHLESEQWMNITSESSSLLGSQDDLMNLTNSDLGCPSKGNIDIAHLQARIVELEKALHHHTSNVVGSQDVKQGDLHGLKDTDTDSRCMNEQDASTSSLQTDHVSGEDTLQNNESQTGSGQAVQQLQQHCKDLETQLENVKVQIVKILSEKRACSQENCILKKRICDLHNQLPDTTLNFHVSSPPCESVVDQNNDAEKTCGDQDGSLCHQPSRLTEESINATDSAIVKDFESESKCLLEEKLKTLQAQHDSEISALRNQCSDLEKSLSMMRDEYERCEDYWAGKLDEERQLAEQEQQITDEKFSELMSKIREYEDLFADDHMRRTCKPLDGRLETIEEQDGVEKQVMELEEELEDLRTQARAKLNEKESEIQKLKEQLQNLSEMPHSACSAAVQVSDLETRSWGSDRTFIVKPRTAKNEDGSAVQHVNGKIPATLLSSSSSSSSSCGSSGLRHDGVTRDITTGTVRHHQPHIRHRRMRHHPQYPALNCLNPEDELQAVGLRLREQEQTCIRLQRALRSQQQQTQALLQHSWDRHKQEVADLQVILQCTQEKLEQQGEISREQMNRLTRSDILVKELYVENAHLLASIQNLEERCLLLFQQQASISSADNCSSV</sequence>
<protein>
    <submittedName>
        <fullName evidence="10 11">Ninein-like protein isoform X1</fullName>
    </submittedName>
</protein>
<dbReference type="InterPro" id="IPR002048">
    <property type="entry name" value="EF_hand_dom"/>
</dbReference>
<feature type="domain" description="EF-hand" evidence="8">
    <location>
        <begin position="250"/>
        <end position="285"/>
    </location>
</feature>
<dbReference type="CDD" id="cd00051">
    <property type="entry name" value="EFh"/>
    <property type="match status" value="1"/>
</dbReference>
<dbReference type="RefSeq" id="XP_026274224.1">
    <property type="nucleotide sequence ID" value="XM_026418439.2"/>
</dbReference>
<keyword evidence="5" id="KW-0206">Cytoskeleton</keyword>
<dbReference type="Gene3D" id="1.10.238.10">
    <property type="entry name" value="EF-hand"/>
    <property type="match status" value="1"/>
</dbReference>
<dbReference type="InterPro" id="IPR011992">
    <property type="entry name" value="EF-hand-dom_pair"/>
</dbReference>
<keyword evidence="4" id="KW-0106">Calcium</keyword>
<feature type="coiled-coil region" evidence="6">
    <location>
        <begin position="416"/>
        <end position="443"/>
    </location>
</feature>
<dbReference type="PROSITE" id="PS50222">
    <property type="entry name" value="EF_HAND_2"/>
    <property type="match status" value="1"/>
</dbReference>
<dbReference type="InterPro" id="IPR018247">
    <property type="entry name" value="EF_Hand_1_Ca_BS"/>
</dbReference>
<dbReference type="Proteomes" id="UP000504606">
    <property type="component" value="Unplaced"/>
</dbReference>
<dbReference type="PANTHER" id="PTHR18905:SF13">
    <property type="entry name" value="NON-CENTROSOMAL MICROTUBULE ARRAY"/>
    <property type="match status" value="1"/>
</dbReference>
<feature type="compositionally biased region" description="Low complexity" evidence="7">
    <location>
        <begin position="160"/>
        <end position="173"/>
    </location>
</feature>
<keyword evidence="3" id="KW-0597">Phosphoprotein</keyword>
<dbReference type="RefSeq" id="XP_026274223.1">
    <property type="nucleotide sequence ID" value="XM_026418438.2"/>
</dbReference>
<evidence type="ECO:0000256" key="6">
    <source>
        <dbReference type="SAM" id="Coils"/>
    </source>
</evidence>
<feature type="region of interest" description="Disordered" evidence="7">
    <location>
        <begin position="606"/>
        <end position="649"/>
    </location>
</feature>
<evidence type="ECO:0000256" key="3">
    <source>
        <dbReference type="ARBA" id="ARBA00022553"/>
    </source>
</evidence>
<feature type="coiled-coil region" evidence="6">
    <location>
        <begin position="481"/>
        <end position="600"/>
    </location>
</feature>
<organism evidence="9 11">
    <name type="scientific">Frankliniella occidentalis</name>
    <name type="common">Western flower thrips</name>
    <name type="synonym">Euthrips occidentalis</name>
    <dbReference type="NCBI Taxonomy" id="133901"/>
    <lineage>
        <taxon>Eukaryota</taxon>
        <taxon>Metazoa</taxon>
        <taxon>Ecdysozoa</taxon>
        <taxon>Arthropoda</taxon>
        <taxon>Hexapoda</taxon>
        <taxon>Insecta</taxon>
        <taxon>Pterygota</taxon>
        <taxon>Neoptera</taxon>
        <taxon>Paraneoptera</taxon>
        <taxon>Thysanoptera</taxon>
        <taxon>Terebrantia</taxon>
        <taxon>Thripoidea</taxon>
        <taxon>Thripidae</taxon>
        <taxon>Frankliniella</taxon>
    </lineage>
</organism>
<dbReference type="Pfam" id="PF13499">
    <property type="entry name" value="EF-hand_7"/>
    <property type="match status" value="1"/>
</dbReference>
<dbReference type="GO" id="GO:0005813">
    <property type="term" value="C:centrosome"/>
    <property type="evidence" value="ECO:0007669"/>
    <property type="project" value="UniProtKB-SubCell"/>
</dbReference>
<dbReference type="KEGG" id="foc:113203651"/>
<reference evidence="10 11" key="1">
    <citation type="submission" date="2025-04" db="UniProtKB">
        <authorList>
            <consortium name="RefSeq"/>
        </authorList>
    </citation>
    <scope>IDENTIFICATION</scope>
    <source>
        <tissue evidence="10 11">Whole organism</tissue>
    </source>
</reference>
<dbReference type="SMART" id="SM00054">
    <property type="entry name" value="EFh"/>
    <property type="match status" value="2"/>
</dbReference>
<evidence type="ECO:0000313" key="9">
    <source>
        <dbReference type="Proteomes" id="UP000504606"/>
    </source>
</evidence>
<dbReference type="GO" id="GO:0034454">
    <property type="term" value="P:microtubule anchoring at centrosome"/>
    <property type="evidence" value="ECO:0007669"/>
    <property type="project" value="TreeGrafter"/>
</dbReference>
<feature type="coiled-coil region" evidence="6">
    <location>
        <begin position="820"/>
        <end position="847"/>
    </location>
</feature>
<proteinExistence type="predicted"/>
<dbReference type="GeneID" id="113203651"/>
<dbReference type="OrthoDB" id="5799458at2759"/>
<feature type="region of interest" description="Disordered" evidence="7">
    <location>
        <begin position="762"/>
        <end position="820"/>
    </location>
</feature>
<accession>A0A6J1RZ79</accession>
<dbReference type="PANTHER" id="PTHR18905">
    <property type="entry name" value="NINEIN"/>
    <property type="match status" value="1"/>
</dbReference>
<feature type="compositionally biased region" description="Polar residues" evidence="7">
    <location>
        <begin position="191"/>
        <end position="210"/>
    </location>
</feature>
<evidence type="ECO:0000256" key="1">
    <source>
        <dbReference type="ARBA" id="ARBA00004300"/>
    </source>
</evidence>
<comment type="subcellular location">
    <subcellularLocation>
        <location evidence="1">Cytoplasm</location>
        <location evidence="1">Cytoskeleton</location>
        <location evidence="1">Microtubule organizing center</location>
        <location evidence="1">Centrosome</location>
    </subcellularLocation>
</comment>
<feature type="compositionally biased region" description="Low complexity" evidence="7">
    <location>
        <begin position="1134"/>
        <end position="1147"/>
    </location>
</feature>
<evidence type="ECO:0000256" key="4">
    <source>
        <dbReference type="ARBA" id="ARBA00022837"/>
    </source>
</evidence>
<dbReference type="CTD" id="124619211"/>
<feature type="region of interest" description="Disordered" evidence="7">
    <location>
        <begin position="157"/>
        <end position="210"/>
    </location>
</feature>